<name>A0ABU5EJ71_9FLAO</name>
<reference evidence="2 3" key="1">
    <citation type="submission" date="2023-11" db="EMBL/GenBank/DDBJ databases">
        <title>Winogradskyella pelagius sp. nov., isolated from coastal sediment.</title>
        <authorList>
            <person name="Li F."/>
        </authorList>
    </citation>
    <scope>NUCLEOTIDE SEQUENCE [LARGE SCALE GENOMIC DNA]</scope>
    <source>
        <strain evidence="2 3">KCTC 23502</strain>
    </source>
</reference>
<gene>
    <name evidence="2" type="ORF">SNF14_03520</name>
</gene>
<feature type="transmembrane region" description="Helical" evidence="1">
    <location>
        <begin position="6"/>
        <end position="26"/>
    </location>
</feature>
<dbReference type="Pfam" id="PF12669">
    <property type="entry name" value="FeoB_associated"/>
    <property type="match status" value="1"/>
</dbReference>
<evidence type="ECO:0000313" key="2">
    <source>
        <dbReference type="EMBL" id="MDY2586390.1"/>
    </source>
</evidence>
<keyword evidence="3" id="KW-1185">Reference proteome</keyword>
<accession>A0ABU5EJ71</accession>
<evidence type="ECO:0000313" key="3">
    <source>
        <dbReference type="Proteomes" id="UP001285855"/>
    </source>
</evidence>
<keyword evidence="1" id="KW-1133">Transmembrane helix</keyword>
<dbReference type="RefSeq" id="WP_320554760.1">
    <property type="nucleotide sequence ID" value="NZ_JAXDAE010000002.1"/>
</dbReference>
<dbReference type="EMBL" id="JAXDAE010000002">
    <property type="protein sequence ID" value="MDY2586390.1"/>
    <property type="molecule type" value="Genomic_DNA"/>
</dbReference>
<dbReference type="Proteomes" id="UP001285855">
    <property type="component" value="Unassembled WGS sequence"/>
</dbReference>
<comment type="caution">
    <text evidence="2">The sequence shown here is derived from an EMBL/GenBank/DDBJ whole genome shotgun (WGS) entry which is preliminary data.</text>
</comment>
<protein>
    <submittedName>
        <fullName evidence="2">FeoB-associated Cys-rich membrane protein</fullName>
    </submittedName>
</protein>
<sequence length="45" mass="4938">MNTLIQNILVFTALIFAVGFLLKKFIYNPKKASGKSCDSDSCGCH</sequence>
<evidence type="ECO:0000256" key="1">
    <source>
        <dbReference type="SAM" id="Phobius"/>
    </source>
</evidence>
<keyword evidence="1" id="KW-0472">Membrane</keyword>
<proteinExistence type="predicted"/>
<organism evidence="2 3">
    <name type="scientific">Winogradskyella aquimaris</name>
    <dbReference type="NCBI Taxonomy" id="864074"/>
    <lineage>
        <taxon>Bacteria</taxon>
        <taxon>Pseudomonadati</taxon>
        <taxon>Bacteroidota</taxon>
        <taxon>Flavobacteriia</taxon>
        <taxon>Flavobacteriales</taxon>
        <taxon>Flavobacteriaceae</taxon>
        <taxon>Winogradskyella</taxon>
    </lineage>
</organism>
<keyword evidence="1" id="KW-0812">Transmembrane</keyword>